<dbReference type="EMBL" id="CP089982">
    <property type="protein sequence ID" value="WXA95228.1"/>
    <property type="molecule type" value="Genomic_DNA"/>
</dbReference>
<dbReference type="RefSeq" id="WP_394845837.1">
    <property type="nucleotide sequence ID" value="NZ_CP089982.1"/>
</dbReference>
<sequence>MRGPHHMKNGEREREREVFTIEAANALLPTLSALVTRQFGRRTEIEDRLKSLSALVGEVPSDLTPQDTDAEHVREVKRDLVQRINEYQEGWRDVEALGAVVKDPRIGLLDFFGEVDGRAVWLCWKYGEPEVGHYHALDEGFAGRRAIRTSLRQRMLN</sequence>
<protein>
    <submittedName>
        <fullName evidence="1">DUF2203 domain-containing protein</fullName>
    </submittedName>
</protein>
<name>A0ABZ2KD25_9BACT</name>
<evidence type="ECO:0000313" key="2">
    <source>
        <dbReference type="Proteomes" id="UP001379533"/>
    </source>
</evidence>
<dbReference type="InterPro" id="IPR018699">
    <property type="entry name" value="DUF2203"/>
</dbReference>
<gene>
    <name evidence="1" type="ORF">LZC95_00040</name>
</gene>
<dbReference type="Proteomes" id="UP001379533">
    <property type="component" value="Chromosome"/>
</dbReference>
<keyword evidence="2" id="KW-1185">Reference proteome</keyword>
<evidence type="ECO:0000313" key="1">
    <source>
        <dbReference type="EMBL" id="WXA95228.1"/>
    </source>
</evidence>
<proteinExistence type="predicted"/>
<accession>A0ABZ2KD25</accession>
<reference evidence="1 2" key="1">
    <citation type="submission" date="2021-12" db="EMBL/GenBank/DDBJ databases">
        <title>Discovery of the Pendulisporaceae a myxobacterial family with distinct sporulation behavior and unique specialized metabolism.</title>
        <authorList>
            <person name="Garcia R."/>
            <person name="Popoff A."/>
            <person name="Bader C.D."/>
            <person name="Loehr J."/>
            <person name="Walesch S."/>
            <person name="Walt C."/>
            <person name="Boldt J."/>
            <person name="Bunk B."/>
            <person name="Haeckl F.J.F.P.J."/>
            <person name="Gunesch A.P."/>
            <person name="Birkelbach J."/>
            <person name="Nuebel U."/>
            <person name="Pietschmann T."/>
            <person name="Bach T."/>
            <person name="Mueller R."/>
        </authorList>
    </citation>
    <scope>NUCLEOTIDE SEQUENCE [LARGE SCALE GENOMIC DNA]</scope>
    <source>
        <strain evidence="1 2">MSr12523</strain>
    </source>
</reference>
<organism evidence="1 2">
    <name type="scientific">Pendulispora brunnea</name>
    <dbReference type="NCBI Taxonomy" id="2905690"/>
    <lineage>
        <taxon>Bacteria</taxon>
        <taxon>Pseudomonadati</taxon>
        <taxon>Myxococcota</taxon>
        <taxon>Myxococcia</taxon>
        <taxon>Myxococcales</taxon>
        <taxon>Sorangiineae</taxon>
        <taxon>Pendulisporaceae</taxon>
        <taxon>Pendulispora</taxon>
    </lineage>
</organism>
<dbReference type="Pfam" id="PF09969">
    <property type="entry name" value="DUF2203"/>
    <property type="match status" value="1"/>
</dbReference>
<dbReference type="PIRSF" id="PIRSF016498">
    <property type="entry name" value="UCP016498"/>
    <property type="match status" value="1"/>
</dbReference>